<evidence type="ECO:0000256" key="12">
    <source>
        <dbReference type="ARBA" id="ARBA00045966"/>
    </source>
</evidence>
<dbReference type="SUPFAM" id="SSF52949">
    <property type="entry name" value="Macro domain-like"/>
    <property type="match status" value="1"/>
</dbReference>
<evidence type="ECO:0000256" key="13">
    <source>
        <dbReference type="ARBA" id="ARBA00047881"/>
    </source>
</evidence>
<evidence type="ECO:0000256" key="7">
    <source>
        <dbReference type="ARBA" id="ARBA00023625"/>
    </source>
</evidence>
<evidence type="ECO:0000256" key="5">
    <source>
        <dbReference type="ARBA" id="ARBA00022801"/>
    </source>
</evidence>
<dbReference type="GO" id="GO:0070006">
    <property type="term" value="F:metalloaminopeptidase activity"/>
    <property type="evidence" value="ECO:0007669"/>
    <property type="project" value="InterPro"/>
</dbReference>
<name>A0A1B6G7K8_9HEMI</name>
<dbReference type="PRINTS" id="PR00481">
    <property type="entry name" value="LAMNOPPTDASE"/>
</dbReference>
<protein>
    <recommendedName>
        <fullName evidence="2">Cytosol aminopeptidase</fullName>
        <ecNumber evidence="7">3.4.13.23</ecNumber>
    </recommendedName>
    <alternativeName>
        <fullName evidence="10">Cysteinylglycine-S-conjugate dipeptidase</fullName>
    </alternativeName>
    <alternativeName>
        <fullName evidence="11">Leucine aminopeptidase 3</fullName>
    </alternativeName>
    <alternativeName>
        <fullName evidence="9">Proline aminopeptidase</fullName>
    </alternativeName>
    <alternativeName>
        <fullName evidence="8">Prolyl aminopeptidase</fullName>
    </alternativeName>
</protein>
<dbReference type="GO" id="GO:0030145">
    <property type="term" value="F:manganese ion binding"/>
    <property type="evidence" value="ECO:0007669"/>
    <property type="project" value="InterPro"/>
</dbReference>
<sequence>MKSIQSATLLFKRIRLHSFSTSLFARQKGLVIGAYETPSGEECTELSPVGQKLDDKLGGKLRNALNGLPAGIGKLGRVVTLVNVSDEFPQIAVAGLGSKDADFSPIEYLDVGKENVRIATGAGARELQKMGVQEIAVEGFNKAESAAEGATLGVWYYTDKQVETKVELYEGGEPEEWERGVTKADAQNIVRCLCETPPNYLTPRIFTIRARDLLCPYGVQVFARDTRWMKIHHFNTLMSLGASSVEPPMFLELNYCSDPEPTTKPYMFIGQGTTFNSGGLCVRECEKMIRADMASAAILLGVFKAVAAMRLPINLRAFIPLYENMLSGTAMKSGDVLRIKNTVLRTEHTQNHSQIVMAEAMTYAVKIYPPELVFALGTLSSNIQNTIGATSAVWCRNDYIWDHVNYAGAVTGDRMWRYPLFLDFANKIRERTDVDVSNLGIGRRGEPNLIAAFLNYFADPEIDFTYIDVTGASDIANGYVHYLAANLMTGAPTRGIIQLLCHLNYCKEQVRAAAKKEERSEAEN</sequence>
<dbReference type="Gene3D" id="3.40.630.10">
    <property type="entry name" value="Zn peptidases"/>
    <property type="match status" value="1"/>
</dbReference>
<evidence type="ECO:0000256" key="2">
    <source>
        <dbReference type="ARBA" id="ARBA00014190"/>
    </source>
</evidence>
<evidence type="ECO:0000259" key="16">
    <source>
        <dbReference type="Pfam" id="PF02789"/>
    </source>
</evidence>
<dbReference type="PANTHER" id="PTHR11963">
    <property type="entry name" value="LEUCINE AMINOPEPTIDASE-RELATED"/>
    <property type="match status" value="1"/>
</dbReference>
<dbReference type="EC" id="3.4.13.23" evidence="7"/>
<reference evidence="17" key="1">
    <citation type="submission" date="2015-11" db="EMBL/GenBank/DDBJ databases">
        <title>De novo transcriptome assembly of four potential Pierce s Disease insect vectors from Arizona vineyards.</title>
        <authorList>
            <person name="Tassone E.E."/>
        </authorList>
    </citation>
    <scope>NUCLEOTIDE SEQUENCE</scope>
</reference>
<dbReference type="InterPro" id="IPR000819">
    <property type="entry name" value="Peptidase_M17_C"/>
</dbReference>
<dbReference type="InterPro" id="IPR043472">
    <property type="entry name" value="Macro_dom-like"/>
</dbReference>
<comment type="catalytic activity">
    <reaction evidence="13">
        <text>S-benzyl-L-cysteinylglycine + H2O = S-benzyl-L-cysteine + glycine</text>
        <dbReference type="Rhea" id="RHEA:62568"/>
        <dbReference type="ChEBI" id="CHEBI:15377"/>
        <dbReference type="ChEBI" id="CHEBI:57305"/>
        <dbReference type="ChEBI" id="CHEBI:145802"/>
        <dbReference type="ChEBI" id="CHEBI:145803"/>
    </reaction>
    <physiologicalReaction direction="left-to-right" evidence="13">
        <dbReference type="Rhea" id="RHEA:62569"/>
    </physiologicalReaction>
</comment>
<keyword evidence="3" id="KW-0031">Aminopeptidase</keyword>
<feature type="domain" description="Peptidase M17 leucyl aminopeptidase N-terminal" evidence="16">
    <location>
        <begin position="42"/>
        <end position="158"/>
    </location>
</feature>
<comment type="similarity">
    <text evidence="1">Belongs to the peptidase M17 family.</text>
</comment>
<evidence type="ECO:0000256" key="10">
    <source>
        <dbReference type="ARBA" id="ARBA00030997"/>
    </source>
</evidence>
<dbReference type="Pfam" id="PF02789">
    <property type="entry name" value="Peptidase_M17_N"/>
    <property type="match status" value="1"/>
</dbReference>
<comment type="catalytic activity">
    <reaction evidence="6">
        <text>an S-substituted L-cysteinylglycine + H2O = an S-substituted L-cysteine + glycine</text>
        <dbReference type="Rhea" id="RHEA:60444"/>
        <dbReference type="ChEBI" id="CHEBI:15377"/>
        <dbReference type="ChEBI" id="CHEBI:57305"/>
        <dbReference type="ChEBI" id="CHEBI:58717"/>
        <dbReference type="ChEBI" id="CHEBI:143103"/>
        <dbReference type="EC" id="3.4.13.23"/>
    </reaction>
    <physiologicalReaction direction="left-to-right" evidence="6">
        <dbReference type="Rhea" id="RHEA:60445"/>
    </physiologicalReaction>
</comment>
<organism evidence="17">
    <name type="scientific">Cuerna arida</name>
    <dbReference type="NCBI Taxonomy" id="1464854"/>
    <lineage>
        <taxon>Eukaryota</taxon>
        <taxon>Metazoa</taxon>
        <taxon>Ecdysozoa</taxon>
        <taxon>Arthropoda</taxon>
        <taxon>Hexapoda</taxon>
        <taxon>Insecta</taxon>
        <taxon>Pterygota</taxon>
        <taxon>Neoptera</taxon>
        <taxon>Paraneoptera</taxon>
        <taxon>Hemiptera</taxon>
        <taxon>Auchenorrhyncha</taxon>
        <taxon>Membracoidea</taxon>
        <taxon>Cicadellidae</taxon>
        <taxon>Cicadellinae</taxon>
        <taxon>Proconiini</taxon>
        <taxon>Cuerna</taxon>
    </lineage>
</organism>
<evidence type="ECO:0000256" key="1">
    <source>
        <dbReference type="ARBA" id="ARBA00009528"/>
    </source>
</evidence>
<accession>A0A1B6G7K8</accession>
<gene>
    <name evidence="17" type="ORF">g.23098</name>
</gene>
<dbReference type="GO" id="GO:0005737">
    <property type="term" value="C:cytoplasm"/>
    <property type="evidence" value="ECO:0007669"/>
    <property type="project" value="InterPro"/>
</dbReference>
<evidence type="ECO:0000259" key="15">
    <source>
        <dbReference type="Pfam" id="PF00883"/>
    </source>
</evidence>
<dbReference type="AlphaFoldDB" id="A0A1B6G7K8"/>
<feature type="domain" description="Cytosol aminopeptidase" evidence="15">
    <location>
        <begin position="188"/>
        <end position="496"/>
    </location>
</feature>
<dbReference type="EMBL" id="GECZ01011388">
    <property type="protein sequence ID" value="JAS58381.1"/>
    <property type="molecule type" value="Transcribed_RNA"/>
</dbReference>
<evidence type="ECO:0000256" key="14">
    <source>
        <dbReference type="ARBA" id="ARBA00049107"/>
    </source>
</evidence>
<keyword evidence="5" id="KW-0378">Hydrolase</keyword>
<evidence type="ECO:0000256" key="8">
    <source>
        <dbReference type="ARBA" id="ARBA00029605"/>
    </source>
</evidence>
<comment type="catalytic activity">
    <reaction evidence="14">
        <text>L-cysteinylglycine + H2O = L-cysteine + glycine</text>
        <dbReference type="Rhea" id="RHEA:28783"/>
        <dbReference type="ChEBI" id="CHEBI:15377"/>
        <dbReference type="ChEBI" id="CHEBI:35235"/>
        <dbReference type="ChEBI" id="CHEBI:57305"/>
        <dbReference type="ChEBI" id="CHEBI:61694"/>
    </reaction>
    <physiologicalReaction direction="left-to-right" evidence="14">
        <dbReference type="Rhea" id="RHEA:28784"/>
    </physiologicalReaction>
</comment>
<dbReference type="InterPro" id="IPR011356">
    <property type="entry name" value="Leucine_aapep/pepB"/>
</dbReference>
<evidence type="ECO:0000256" key="11">
    <source>
        <dbReference type="ARBA" id="ARBA00031564"/>
    </source>
</evidence>
<keyword evidence="4" id="KW-0645">Protease</keyword>
<dbReference type="Gene3D" id="3.40.220.10">
    <property type="entry name" value="Leucine Aminopeptidase, subunit E, domain 1"/>
    <property type="match status" value="1"/>
</dbReference>
<evidence type="ECO:0000256" key="3">
    <source>
        <dbReference type="ARBA" id="ARBA00022438"/>
    </source>
</evidence>
<dbReference type="SUPFAM" id="SSF53187">
    <property type="entry name" value="Zn-dependent exopeptidases"/>
    <property type="match status" value="1"/>
</dbReference>
<comment type="function">
    <text evidence="12">Cytosolic metallopeptidase that catalyzes the removal of unsubstituted N-terminal hydrophobic amino acids from various peptides. The presence of Zn(2+) ions is essential for the peptidase activity, and the association with other cofactors can modulate the substrate spectificity of the enzyme. For instance, in the presence of Mn(2+), it displays a specific Cys-Gly hydrolyzing activity of Cys-Gly-S-conjugates. Involved in the metabolism of glutathione and in the degradation of glutathione S-conjugates, which may play a role in the control of the cell redox status.</text>
</comment>
<dbReference type="Pfam" id="PF00883">
    <property type="entry name" value="Peptidase_M17"/>
    <property type="match status" value="1"/>
</dbReference>
<evidence type="ECO:0000256" key="4">
    <source>
        <dbReference type="ARBA" id="ARBA00022670"/>
    </source>
</evidence>
<dbReference type="GO" id="GO:0006508">
    <property type="term" value="P:proteolysis"/>
    <property type="evidence" value="ECO:0007669"/>
    <property type="project" value="UniProtKB-KW"/>
</dbReference>
<evidence type="ECO:0000256" key="9">
    <source>
        <dbReference type="ARBA" id="ARBA00030930"/>
    </source>
</evidence>
<evidence type="ECO:0000313" key="17">
    <source>
        <dbReference type="EMBL" id="JAS58381.1"/>
    </source>
</evidence>
<dbReference type="InterPro" id="IPR008283">
    <property type="entry name" value="Peptidase_M17_N"/>
</dbReference>
<dbReference type="PANTHER" id="PTHR11963:SF16">
    <property type="entry name" value="CYTOSOL AMINOPEPTIDASE"/>
    <property type="match status" value="1"/>
</dbReference>
<proteinExistence type="inferred from homology"/>
<evidence type="ECO:0000256" key="6">
    <source>
        <dbReference type="ARBA" id="ARBA00023511"/>
    </source>
</evidence>